<reference evidence="2 3" key="1">
    <citation type="journal article" date="2013" name="Mar. Genomics">
        <title>Expression of sulfatases in Rhodopirellula baltica and the diversity of sulfatases in the genus Rhodopirellula.</title>
        <authorList>
            <person name="Wegner C.E."/>
            <person name="Richter-Heitmann T."/>
            <person name="Klindworth A."/>
            <person name="Klockow C."/>
            <person name="Richter M."/>
            <person name="Achstetter T."/>
            <person name="Glockner F.O."/>
            <person name="Harder J."/>
        </authorList>
    </citation>
    <scope>NUCLEOTIDE SEQUENCE [LARGE SCALE GENOMIC DNA]</scope>
    <source>
        <strain evidence="2 3">SH398</strain>
    </source>
</reference>
<dbReference type="STRING" id="1263868.RESH_03445"/>
<name>M5S364_9BACT</name>
<evidence type="ECO:0000313" key="3">
    <source>
        <dbReference type="Proteomes" id="UP000011996"/>
    </source>
</evidence>
<accession>M5S364</accession>
<evidence type="ECO:0000256" key="1">
    <source>
        <dbReference type="SAM" id="Phobius"/>
    </source>
</evidence>
<keyword evidence="1" id="KW-0472">Membrane</keyword>
<feature type="transmembrane region" description="Helical" evidence="1">
    <location>
        <begin position="50"/>
        <end position="70"/>
    </location>
</feature>
<dbReference type="AlphaFoldDB" id="M5S364"/>
<dbReference type="PATRIC" id="fig|1263868.3.peg.3714"/>
<proteinExistence type="predicted"/>
<dbReference type="RefSeq" id="WP_008668037.1">
    <property type="nucleotide sequence ID" value="NZ_ANOF01000110.1"/>
</dbReference>
<dbReference type="NCBIfam" id="NF041622">
    <property type="entry name" value="KwaA"/>
    <property type="match status" value="1"/>
</dbReference>
<protein>
    <submittedName>
        <fullName evidence="2">Putative membrane protein</fullName>
    </submittedName>
</protein>
<feature type="transmembrane region" description="Helical" evidence="1">
    <location>
        <begin position="115"/>
        <end position="137"/>
    </location>
</feature>
<keyword evidence="1" id="KW-0812">Transmembrane</keyword>
<evidence type="ECO:0000313" key="2">
    <source>
        <dbReference type="EMBL" id="EMI25970.1"/>
    </source>
</evidence>
<organism evidence="2 3">
    <name type="scientific">Rhodopirellula europaea SH398</name>
    <dbReference type="NCBI Taxonomy" id="1263868"/>
    <lineage>
        <taxon>Bacteria</taxon>
        <taxon>Pseudomonadati</taxon>
        <taxon>Planctomycetota</taxon>
        <taxon>Planctomycetia</taxon>
        <taxon>Pirellulales</taxon>
        <taxon>Pirellulaceae</taxon>
        <taxon>Rhodopirellula</taxon>
    </lineage>
</organism>
<dbReference type="OrthoDB" id="1100556at2"/>
<keyword evidence="1" id="KW-1133">Transmembrane helix</keyword>
<gene>
    <name evidence="2" type="ORF">RESH_03445</name>
</gene>
<comment type="caution">
    <text evidence="2">The sequence shown here is derived from an EMBL/GenBank/DDBJ whole genome shotgun (WGS) entry which is preliminary data.</text>
</comment>
<dbReference type="EMBL" id="ANOF01000110">
    <property type="protein sequence ID" value="EMI25970.1"/>
    <property type="molecule type" value="Genomic_DNA"/>
</dbReference>
<sequence>MNSNFRKINLYVLSLGLLFLFIVIITFEPTIAFSELAKLQGWSRLVKANYVSMIAIGGIAYCGFAYVLFCHQLKGATELPFEITKVESVEYEHLTFLATYVVPLISFDFGSGRQLVVLGLLLIAMGAIYVKTDLFYANPSLALLGFRIYRIDGNFKMGDRTGLIVICRGKLTVGQKASYIKLDEKIYFAKGKKK</sequence>
<dbReference type="Proteomes" id="UP000011996">
    <property type="component" value="Unassembled WGS sequence"/>
</dbReference>
<dbReference type="InterPro" id="IPR048118">
    <property type="entry name" value="KwaA"/>
</dbReference>